<dbReference type="EMBL" id="JAPTGG010000013">
    <property type="protein sequence ID" value="MCZ0866520.1"/>
    <property type="molecule type" value="Genomic_DNA"/>
</dbReference>
<comment type="caution">
    <text evidence="1">The sequence shown here is derived from an EMBL/GenBank/DDBJ whole genome shotgun (WGS) entry which is preliminary data.</text>
</comment>
<dbReference type="Proteomes" id="UP001069090">
    <property type="component" value="Unassembled WGS sequence"/>
</dbReference>
<name>A0A9J6RQT2_9GAMM</name>
<protein>
    <submittedName>
        <fullName evidence="1">Uncharacterized protein</fullName>
    </submittedName>
</protein>
<reference evidence="1 2" key="1">
    <citation type="submission" date="2022-12" db="EMBL/GenBank/DDBJ databases">
        <title>Dasania phycosphaerae sp. nov., isolated from particulate material of the south coast of Korea.</title>
        <authorList>
            <person name="Jiang Y."/>
        </authorList>
    </citation>
    <scope>NUCLEOTIDE SEQUENCE [LARGE SCALE GENOMIC DNA]</scope>
    <source>
        <strain evidence="1 2">GY-19</strain>
    </source>
</reference>
<dbReference type="AlphaFoldDB" id="A0A9J6RQT2"/>
<proteinExistence type="predicted"/>
<keyword evidence="2" id="KW-1185">Reference proteome</keyword>
<organism evidence="1 2">
    <name type="scientific">Dasania phycosphaerae</name>
    <dbReference type="NCBI Taxonomy" id="2950436"/>
    <lineage>
        <taxon>Bacteria</taxon>
        <taxon>Pseudomonadati</taxon>
        <taxon>Pseudomonadota</taxon>
        <taxon>Gammaproteobacteria</taxon>
        <taxon>Cellvibrionales</taxon>
        <taxon>Spongiibacteraceae</taxon>
        <taxon>Dasania</taxon>
    </lineage>
</organism>
<dbReference type="RefSeq" id="WP_268905192.1">
    <property type="nucleotide sequence ID" value="NZ_JAPTGG010000013.1"/>
</dbReference>
<accession>A0A9J6RQT2</accession>
<sequence>MTDLELLIEVGRNCVDMQLCRVLDDYQGERLALDKTNSLVFGEGLSRSMRGSYVVPGFLHSSGLYPEYYSIYLRALSAPDWVREEFAIWLKARNALPYLKSPMPYEELLRLDPDIKAALLVHESRRVDSLEDASEYIDGFTSGHHRDVVDLLSNAVNNVPPGELRGCWVYMDENYLIQFDHVLDSLQCFRCDYIVNGSDYKGAHEIDDDLTQSLDRICAATSENIDDQVNREIIRYWNDRVKKLAGDPVSKRLRARSMKDIVQVKCSHGS</sequence>
<evidence type="ECO:0000313" key="1">
    <source>
        <dbReference type="EMBL" id="MCZ0866520.1"/>
    </source>
</evidence>
<evidence type="ECO:0000313" key="2">
    <source>
        <dbReference type="Proteomes" id="UP001069090"/>
    </source>
</evidence>
<gene>
    <name evidence="1" type="ORF">O0V09_15010</name>
</gene>